<protein>
    <recommendedName>
        <fullName evidence="7">Spermidine/putrescine import ATP-binding protein PotA</fullName>
        <ecNumber evidence="7">7.6.2.11</ecNumber>
    </recommendedName>
</protein>
<evidence type="ECO:0000256" key="7">
    <source>
        <dbReference type="RuleBase" id="RU364083"/>
    </source>
</evidence>
<dbReference type="InterPro" id="IPR008995">
    <property type="entry name" value="Mo/tungstate-bd_C_term_dom"/>
</dbReference>
<keyword evidence="4 7" id="KW-0067">ATP-binding</keyword>
<name>A0AA46A7J2_9RHOB</name>
<keyword evidence="12" id="KW-1185">Reference proteome</keyword>
<dbReference type="GO" id="GO:0043190">
    <property type="term" value="C:ATP-binding cassette (ABC) transporter complex"/>
    <property type="evidence" value="ECO:0007669"/>
    <property type="project" value="InterPro"/>
</dbReference>
<evidence type="ECO:0000313" key="10">
    <source>
        <dbReference type="EMBL" id="WCR03003.1"/>
    </source>
</evidence>
<dbReference type="GO" id="GO:0015697">
    <property type="term" value="P:quaternary ammonium group transport"/>
    <property type="evidence" value="ECO:0007669"/>
    <property type="project" value="UniProtKB-ARBA"/>
</dbReference>
<reference evidence="9 11" key="1">
    <citation type="submission" date="2017-01" db="EMBL/GenBank/DDBJ databases">
        <authorList>
            <person name="Varghese N."/>
            <person name="Submissions S."/>
        </authorList>
    </citation>
    <scope>NUCLEOTIDE SEQUENCE [LARGE SCALE GENOMIC DNA]</scope>
    <source>
        <strain evidence="9 11">DSM 18447</strain>
    </source>
</reference>
<evidence type="ECO:0000256" key="4">
    <source>
        <dbReference type="ARBA" id="ARBA00022840"/>
    </source>
</evidence>
<keyword evidence="2 7" id="KW-1003">Cell membrane</keyword>
<evidence type="ECO:0000256" key="5">
    <source>
        <dbReference type="ARBA" id="ARBA00022967"/>
    </source>
</evidence>
<evidence type="ECO:0000256" key="2">
    <source>
        <dbReference type="ARBA" id="ARBA00022475"/>
    </source>
</evidence>
<sequence>MAFLELQGLTKLYNNFPAVSDFNLKVDKGSFVSLLGPSGCGKTTTLQMIAGFTEPSSGSIFLNGKDLSNIPARKRGLGIVFQSYALFMHMTVAENVAFGLEMRKIDRGERENRVAEALELVHLSHLADRYPVAMSGGQRQRVALARALVIEPELLLLDEPLSNLDAKLREEMQLELRRIQQEAGVTTVMVTHDQSEAMALSDSVVVMENGKVRQEATPFDVYETPTSPFVSNFLGKSNNMQAELISKTPEGAIIECNGIRLESDPVLLPQGPVVIALRPERIEIASSATDIPGKVTERVFLGSQWLLKVETGLGELLVTRRNIGHQEAAPGDQVFLGWDRKHLRILPVEEKVSRT</sequence>
<comment type="subunit">
    <text evidence="7">The complex is composed of two ATP-binding proteins (PotA), two transmembrane proteins (PotB and PotC) and a solute-binding protein (PotD).</text>
</comment>
<dbReference type="NCBIfam" id="TIGR01187">
    <property type="entry name" value="potA"/>
    <property type="match status" value="1"/>
</dbReference>
<dbReference type="SMART" id="SM00382">
    <property type="entry name" value="AAA"/>
    <property type="match status" value="1"/>
</dbReference>
<dbReference type="PANTHER" id="PTHR42781">
    <property type="entry name" value="SPERMIDINE/PUTRESCINE IMPORT ATP-BINDING PROTEIN POTA"/>
    <property type="match status" value="1"/>
</dbReference>
<dbReference type="Pfam" id="PF08402">
    <property type="entry name" value="TOBE_2"/>
    <property type="match status" value="1"/>
</dbReference>
<dbReference type="GO" id="GO:0005524">
    <property type="term" value="F:ATP binding"/>
    <property type="evidence" value="ECO:0007669"/>
    <property type="project" value="UniProtKB-KW"/>
</dbReference>
<dbReference type="AlphaFoldDB" id="A0AA46A7J2"/>
<keyword evidence="3 7" id="KW-0547">Nucleotide-binding</keyword>
<organism evidence="9 11">
    <name type="scientific">Paracoccus saliphilus</name>
    <dbReference type="NCBI Taxonomy" id="405559"/>
    <lineage>
        <taxon>Bacteria</taxon>
        <taxon>Pseudomonadati</taxon>
        <taxon>Pseudomonadota</taxon>
        <taxon>Alphaproteobacteria</taxon>
        <taxon>Rhodobacterales</taxon>
        <taxon>Paracoccaceae</taxon>
        <taxon>Paracoccus</taxon>
    </lineage>
</organism>
<dbReference type="InterPro" id="IPR017871">
    <property type="entry name" value="ABC_transporter-like_CS"/>
</dbReference>
<comment type="catalytic activity">
    <reaction evidence="7">
        <text>ATP + H2O + polyamine-[polyamine-binding protein]Side 1 = ADP + phosphate + polyamineSide 2 + [polyamine-binding protein]Side 1.</text>
        <dbReference type="EC" id="7.6.2.11"/>
    </reaction>
</comment>
<dbReference type="SUPFAM" id="SSF52540">
    <property type="entry name" value="P-loop containing nucleoside triphosphate hydrolases"/>
    <property type="match status" value="1"/>
</dbReference>
<keyword evidence="6 7" id="KW-0472">Membrane</keyword>
<dbReference type="PANTHER" id="PTHR42781:SF4">
    <property type="entry name" value="SPERMIDINE_PUTRESCINE IMPORT ATP-BINDING PROTEIN POTA"/>
    <property type="match status" value="1"/>
</dbReference>
<keyword evidence="5 7" id="KW-1278">Translocase</keyword>
<dbReference type="GO" id="GO:0015417">
    <property type="term" value="F:ABC-type polyamine transporter activity"/>
    <property type="evidence" value="ECO:0007669"/>
    <property type="project" value="UniProtKB-EC"/>
</dbReference>
<proteinExistence type="inferred from homology"/>
<evidence type="ECO:0000313" key="9">
    <source>
        <dbReference type="EMBL" id="SIT14381.1"/>
    </source>
</evidence>
<dbReference type="PROSITE" id="PS00211">
    <property type="entry name" value="ABC_TRANSPORTER_1"/>
    <property type="match status" value="1"/>
</dbReference>
<dbReference type="Proteomes" id="UP000186216">
    <property type="component" value="Unassembled WGS sequence"/>
</dbReference>
<dbReference type="Pfam" id="PF00005">
    <property type="entry name" value="ABC_tran"/>
    <property type="match status" value="1"/>
</dbReference>
<dbReference type="InterPro" id="IPR050093">
    <property type="entry name" value="ABC_SmlMolc_Importer"/>
</dbReference>
<dbReference type="InterPro" id="IPR005893">
    <property type="entry name" value="PotA-like"/>
</dbReference>
<evidence type="ECO:0000256" key="6">
    <source>
        <dbReference type="ARBA" id="ARBA00023136"/>
    </source>
</evidence>
<keyword evidence="1 7" id="KW-0813">Transport</keyword>
<dbReference type="EMBL" id="CP067140">
    <property type="protein sequence ID" value="WCR03003.1"/>
    <property type="molecule type" value="Genomic_DNA"/>
</dbReference>
<evidence type="ECO:0000256" key="1">
    <source>
        <dbReference type="ARBA" id="ARBA00022448"/>
    </source>
</evidence>
<evidence type="ECO:0000259" key="8">
    <source>
        <dbReference type="PROSITE" id="PS50893"/>
    </source>
</evidence>
<dbReference type="Proteomes" id="UP001215549">
    <property type="component" value="Chromosome"/>
</dbReference>
<dbReference type="InterPro" id="IPR003593">
    <property type="entry name" value="AAA+_ATPase"/>
</dbReference>
<dbReference type="SUPFAM" id="SSF50331">
    <property type="entry name" value="MOP-like"/>
    <property type="match status" value="1"/>
</dbReference>
<dbReference type="RefSeq" id="WP_076528572.1">
    <property type="nucleotide sequence ID" value="NZ_CP067140.1"/>
</dbReference>
<dbReference type="InterPro" id="IPR013611">
    <property type="entry name" value="Transp-assoc_OB_typ2"/>
</dbReference>
<dbReference type="Gene3D" id="3.40.50.300">
    <property type="entry name" value="P-loop containing nucleotide triphosphate hydrolases"/>
    <property type="match status" value="1"/>
</dbReference>
<evidence type="ECO:0000256" key="3">
    <source>
        <dbReference type="ARBA" id="ARBA00022741"/>
    </source>
</evidence>
<reference evidence="10 12" key="2">
    <citation type="submission" date="2021-01" db="EMBL/GenBank/DDBJ databases">
        <title>Biogeographic distribution of Paracoccus.</title>
        <authorList>
            <person name="Hollensteiner J."/>
            <person name="Leineberger J."/>
            <person name="Brinkhoff T."/>
            <person name="Daniel R."/>
        </authorList>
    </citation>
    <scope>NUCLEOTIDE SEQUENCE [LARGE SCALE GENOMIC DNA]</scope>
    <source>
        <strain evidence="10 12">DSM 18447</strain>
    </source>
</reference>
<dbReference type="InterPro" id="IPR027417">
    <property type="entry name" value="P-loop_NTPase"/>
</dbReference>
<gene>
    <name evidence="7" type="primary">potA</name>
    <name evidence="10" type="ORF">JHX88_19750</name>
    <name evidence="9" type="ORF">SAMN05421772_12427</name>
</gene>
<accession>A0AA46A7J2</accession>
<feature type="domain" description="ABC transporter" evidence="8">
    <location>
        <begin position="4"/>
        <end position="234"/>
    </location>
</feature>
<comment type="function">
    <text evidence="7">Part of the ABC transporter complex PotABCD involved in spermidine/putrescine import. Responsible for energy coupling to the transport system.</text>
</comment>
<dbReference type="GO" id="GO:0016887">
    <property type="term" value="F:ATP hydrolysis activity"/>
    <property type="evidence" value="ECO:0007669"/>
    <property type="project" value="InterPro"/>
</dbReference>
<dbReference type="EC" id="7.6.2.11" evidence="7"/>
<evidence type="ECO:0000313" key="11">
    <source>
        <dbReference type="Proteomes" id="UP000186216"/>
    </source>
</evidence>
<dbReference type="PROSITE" id="PS50893">
    <property type="entry name" value="ABC_TRANSPORTER_2"/>
    <property type="match status" value="1"/>
</dbReference>
<dbReference type="InterPro" id="IPR003439">
    <property type="entry name" value="ABC_transporter-like_ATP-bd"/>
</dbReference>
<comment type="similarity">
    <text evidence="7">Belongs to the ABC transporter superfamily. Spermidine/putrescine importer (TC 3.A.1.11.1) family.</text>
</comment>
<evidence type="ECO:0000313" key="12">
    <source>
        <dbReference type="Proteomes" id="UP001215549"/>
    </source>
</evidence>
<dbReference type="EMBL" id="FTOU01000024">
    <property type="protein sequence ID" value="SIT14381.1"/>
    <property type="molecule type" value="Genomic_DNA"/>
</dbReference>
<dbReference type="FunFam" id="3.40.50.300:FF:000425">
    <property type="entry name" value="Probable ABC transporter, ATP-binding subunit"/>
    <property type="match status" value="1"/>
</dbReference>